<evidence type="ECO:0000313" key="3">
    <source>
        <dbReference type="Proteomes" id="UP000527355"/>
    </source>
</evidence>
<feature type="compositionally biased region" description="Polar residues" evidence="1">
    <location>
        <begin position="566"/>
        <end position="576"/>
    </location>
</feature>
<comment type="caution">
    <text evidence="2">The sequence shown here is derived from an EMBL/GenBank/DDBJ whole genome shotgun (WGS) entry which is preliminary data.</text>
</comment>
<organism evidence="2 3">
    <name type="scientific">Myotis myotis</name>
    <name type="common">Greater mouse-eared bat</name>
    <name type="synonym">Vespertilio myotis</name>
    <dbReference type="NCBI Taxonomy" id="51298"/>
    <lineage>
        <taxon>Eukaryota</taxon>
        <taxon>Metazoa</taxon>
        <taxon>Chordata</taxon>
        <taxon>Craniata</taxon>
        <taxon>Vertebrata</taxon>
        <taxon>Euteleostomi</taxon>
        <taxon>Mammalia</taxon>
        <taxon>Eutheria</taxon>
        <taxon>Laurasiatheria</taxon>
        <taxon>Chiroptera</taxon>
        <taxon>Yangochiroptera</taxon>
        <taxon>Vespertilionidae</taxon>
        <taxon>Myotis</taxon>
    </lineage>
</organism>
<evidence type="ECO:0000313" key="2">
    <source>
        <dbReference type="EMBL" id="KAF6314835.1"/>
    </source>
</evidence>
<feature type="region of interest" description="Disordered" evidence="1">
    <location>
        <begin position="559"/>
        <end position="586"/>
    </location>
</feature>
<dbReference type="AlphaFoldDB" id="A0A7J7UPM4"/>
<dbReference type="Proteomes" id="UP000527355">
    <property type="component" value="Unassembled WGS sequence"/>
</dbReference>
<feature type="compositionally biased region" description="Basic and acidic residues" evidence="1">
    <location>
        <begin position="577"/>
        <end position="586"/>
    </location>
</feature>
<proteinExistence type="predicted"/>
<feature type="region of interest" description="Disordered" evidence="1">
    <location>
        <begin position="156"/>
        <end position="218"/>
    </location>
</feature>
<gene>
    <name evidence="2" type="ORF">mMyoMyo1_008612</name>
</gene>
<feature type="compositionally biased region" description="Basic and acidic residues" evidence="1">
    <location>
        <begin position="683"/>
        <end position="695"/>
    </location>
</feature>
<feature type="region of interest" description="Disordered" evidence="1">
    <location>
        <begin position="467"/>
        <end position="506"/>
    </location>
</feature>
<feature type="region of interest" description="Disordered" evidence="1">
    <location>
        <begin position="277"/>
        <end position="296"/>
    </location>
</feature>
<feature type="compositionally biased region" description="Polar residues" evidence="1">
    <location>
        <begin position="160"/>
        <end position="179"/>
    </location>
</feature>
<protein>
    <submittedName>
        <fullName evidence="2">Uncharacterized protein</fullName>
    </submittedName>
</protein>
<sequence length="745" mass="82944">MDPLPPTLTECSPWNEADTPRTRDLKHLRAKRVAYYESIGIIKDDASRNGSQQVSTSSQDTNVSPPENQTFVLRGPQKPPRYLAIRKTPLLQEVSRVAPRETEQYLDQWTQQGPWRESYPTDLDLHLLEDALVPETQKLRHVINWAQKFLSNAPEEQGLKSPTTSVGLPRSNLCQSSKALGSKRNAHVRSSDSPPRLREDQSSTRTDIHNCSLRPQDNLSEMGLSSEFSSFFQKEGFLDSQSCVWQGTAVRNEGEGRAARYPPDRLQQEDYAQRKYNRARGSHIQDPNGDEERGAQPQLRLTFKESDVSKEAGQSPPRHGYFWAPLTVSSEEECLDEPEESKGTLLRGVLGRKYRGFSGIASSPPSENTLMLKTMVPSSVPSPGEILLEAEVREECTGAVQPPAGTPKDVTVEFRDDISRGEDPIQRLPVGQLMPPYDSSNQKRKESDNMGFTLWLPKTGIKHKNKWKHVTTESSGKTVVGRGPRGGLNRSVQSSAGSSPPAATQRQFDLTRLESYVTPQIASLSRNVPEGPLESAMSHGPIAEARGTHSSAWLDQVPPPRMDDGSVQTPRAVTRQTTHEKKEKTLSTDYPISRDISNTGLKGSFPLKNVGDSVSWTDEPPREPEQEASVLETYFYYLRMLNKIRGLPSKGRSCSLPLQGPRLSESEPAITSAEGNGRSEGSSLDRETKEWRDGCESDTALEGERDTCPQGRGCVEEETPEETNFWKPQGNYGMKPKLGKESHEQ</sequence>
<feature type="region of interest" description="Disordered" evidence="1">
    <location>
        <begin position="655"/>
        <end position="745"/>
    </location>
</feature>
<feature type="region of interest" description="Disordered" evidence="1">
    <location>
        <begin position="47"/>
        <end position="68"/>
    </location>
</feature>
<dbReference type="EMBL" id="JABWUV010000012">
    <property type="protein sequence ID" value="KAF6314835.1"/>
    <property type="molecule type" value="Genomic_DNA"/>
</dbReference>
<feature type="compositionally biased region" description="Polar residues" evidence="1">
    <location>
        <begin position="490"/>
        <end position="506"/>
    </location>
</feature>
<feature type="compositionally biased region" description="Basic and acidic residues" evidence="1">
    <location>
        <begin position="195"/>
        <end position="208"/>
    </location>
</feature>
<accession>A0A7J7UPM4</accession>
<feature type="compositionally biased region" description="Polar residues" evidence="1">
    <location>
        <begin position="48"/>
        <end position="68"/>
    </location>
</feature>
<evidence type="ECO:0000256" key="1">
    <source>
        <dbReference type="SAM" id="MobiDB-lite"/>
    </source>
</evidence>
<reference evidence="2 3" key="1">
    <citation type="journal article" date="2020" name="Nature">
        <title>Six reference-quality genomes reveal evolution of bat adaptations.</title>
        <authorList>
            <person name="Jebb D."/>
            <person name="Huang Z."/>
            <person name="Pippel M."/>
            <person name="Hughes G.M."/>
            <person name="Lavrichenko K."/>
            <person name="Devanna P."/>
            <person name="Winkler S."/>
            <person name="Jermiin L.S."/>
            <person name="Skirmuntt E.C."/>
            <person name="Katzourakis A."/>
            <person name="Burkitt-Gray L."/>
            <person name="Ray D.A."/>
            <person name="Sullivan K.A.M."/>
            <person name="Roscito J.G."/>
            <person name="Kirilenko B.M."/>
            <person name="Davalos L.M."/>
            <person name="Corthals A.P."/>
            <person name="Power M.L."/>
            <person name="Jones G."/>
            <person name="Ransome R.D."/>
            <person name="Dechmann D.K.N."/>
            <person name="Locatelli A.G."/>
            <person name="Puechmaille S.J."/>
            <person name="Fedrigo O."/>
            <person name="Jarvis E.D."/>
            <person name="Hiller M."/>
            <person name="Vernes S.C."/>
            <person name="Myers E.W."/>
            <person name="Teeling E.C."/>
        </authorList>
    </citation>
    <scope>NUCLEOTIDE SEQUENCE [LARGE SCALE GENOMIC DNA]</scope>
    <source>
        <strain evidence="2">MMyoMyo1</strain>
        <tissue evidence="2">Flight muscle</tissue>
    </source>
</reference>
<name>A0A7J7UPM4_MYOMY</name>
<keyword evidence="3" id="KW-1185">Reference proteome</keyword>